<dbReference type="Pfam" id="PF21788">
    <property type="entry name" value="TNP-like_GBD"/>
    <property type="match status" value="1"/>
</dbReference>
<evidence type="ECO:0000259" key="2">
    <source>
        <dbReference type="Pfam" id="PF21788"/>
    </source>
</evidence>
<accession>A0AAV7KKT1</accession>
<dbReference type="Pfam" id="PF21787">
    <property type="entry name" value="TNP-like_RNaseH_N"/>
    <property type="match status" value="1"/>
</dbReference>
<organism evidence="3 4">
    <name type="scientific">Oopsacas minuta</name>
    <dbReference type="NCBI Taxonomy" id="111878"/>
    <lineage>
        <taxon>Eukaryota</taxon>
        <taxon>Metazoa</taxon>
        <taxon>Porifera</taxon>
        <taxon>Hexactinellida</taxon>
        <taxon>Hexasterophora</taxon>
        <taxon>Lyssacinosida</taxon>
        <taxon>Leucopsacidae</taxon>
        <taxon>Oopsacas</taxon>
    </lineage>
</organism>
<evidence type="ECO:0008006" key="5">
    <source>
        <dbReference type="Google" id="ProtNLM"/>
    </source>
</evidence>
<evidence type="ECO:0000313" key="4">
    <source>
        <dbReference type="Proteomes" id="UP001165289"/>
    </source>
</evidence>
<evidence type="ECO:0000313" key="3">
    <source>
        <dbReference type="EMBL" id="KAI6661678.1"/>
    </source>
</evidence>
<gene>
    <name evidence="3" type="ORF">LOD99_9920</name>
</gene>
<reference evidence="3 4" key="1">
    <citation type="journal article" date="2023" name="BMC Biol.">
        <title>The compact genome of the sponge Oopsacas minuta (Hexactinellida) is lacking key metazoan core genes.</title>
        <authorList>
            <person name="Santini S."/>
            <person name="Schenkelaars Q."/>
            <person name="Jourda C."/>
            <person name="Duchesne M."/>
            <person name="Belahbib H."/>
            <person name="Rocher C."/>
            <person name="Selva M."/>
            <person name="Riesgo A."/>
            <person name="Vervoort M."/>
            <person name="Leys S.P."/>
            <person name="Kodjabachian L."/>
            <person name="Le Bivic A."/>
            <person name="Borchiellini C."/>
            <person name="Claverie J.M."/>
            <person name="Renard E."/>
        </authorList>
    </citation>
    <scope>NUCLEOTIDE SEQUENCE [LARGE SCALE GENOMIC DNA]</scope>
    <source>
        <strain evidence="3">SPO-2</strain>
    </source>
</reference>
<keyword evidence="4" id="KW-1185">Reference proteome</keyword>
<sequence length="482" mass="54166">MLRKSGAIALPRVQLLKKLLSNSLHDENLRQLLQELQPQQRLVNILFDEVKLTETLRYSGGHVVGYAQNRSGDAEVLATHALVIEVAKYILRIHPVAKLNSGQLKGILLEAHAAVSNAGGTTISCICDNCNTNVSVYAKLGGAGRGFIDILNSHAFLVYDYVHLFKNIRNNWITVPHKELAFTKDGKSHIARWKDIEALYIEDRKNGIRLTKITYTAVYPKPLQRQSVPFVCQIFNDKTVAALSTLKYMLSISEGTIIFVKLITDWFHMMNVKDREVFGQARQRSAGNFYIDVVDIKAAAETKNLRALLKYDSTPQPHSDVPCTCSIHIEEDQFDITILETEDLVQSNDTIKHKVIFIAGYLERKFRTNISTAEAEDDANNLTDSEFLTNLNRGGLTVPLISTVHFVHFVHSAYKLFVNCNLHCCRAHLSQALSRIDSAMSIIQGACVTLSNILLKSLVLDNSDKERQFGCLRRKEKLSSQN</sequence>
<proteinExistence type="predicted"/>
<protein>
    <recommendedName>
        <fullName evidence="5">Transposase</fullName>
    </recommendedName>
</protein>
<dbReference type="AlphaFoldDB" id="A0AAV7KKT1"/>
<evidence type="ECO:0000259" key="1">
    <source>
        <dbReference type="Pfam" id="PF21787"/>
    </source>
</evidence>
<dbReference type="InterPro" id="IPR048365">
    <property type="entry name" value="TNP-like_RNaseH_N"/>
</dbReference>
<name>A0AAV7KKT1_9METZ</name>
<dbReference type="EMBL" id="JAKMXF010000010">
    <property type="protein sequence ID" value="KAI6661678.1"/>
    <property type="molecule type" value="Genomic_DNA"/>
</dbReference>
<feature type="domain" description="Transposable element P transposase-like RNase H" evidence="1">
    <location>
        <begin position="29"/>
        <end position="141"/>
    </location>
</feature>
<dbReference type="InterPro" id="IPR048366">
    <property type="entry name" value="TNP-like_GBD"/>
</dbReference>
<dbReference type="Proteomes" id="UP001165289">
    <property type="component" value="Unassembled WGS sequence"/>
</dbReference>
<comment type="caution">
    <text evidence="3">The sequence shown here is derived from an EMBL/GenBank/DDBJ whole genome shotgun (WGS) entry which is preliminary data.</text>
</comment>
<feature type="domain" description="Transposable element P transposase-like GTP-binding insertion" evidence="2">
    <location>
        <begin position="163"/>
        <end position="274"/>
    </location>
</feature>